<dbReference type="AlphaFoldDB" id="A0A7S3IDX0"/>
<name>A0A7S3IDX0_9SPIT</name>
<reference evidence="2" key="1">
    <citation type="submission" date="2021-01" db="EMBL/GenBank/DDBJ databases">
        <authorList>
            <person name="Corre E."/>
            <person name="Pelletier E."/>
            <person name="Niang G."/>
            <person name="Scheremetjew M."/>
            <person name="Finn R."/>
            <person name="Kale V."/>
            <person name="Holt S."/>
            <person name="Cochrane G."/>
            <person name="Meng A."/>
            <person name="Brown T."/>
            <person name="Cohen L."/>
        </authorList>
    </citation>
    <scope>NUCLEOTIDE SEQUENCE</scope>
    <source>
        <strain evidence="2">S3</strain>
    </source>
</reference>
<evidence type="ECO:0000313" key="2">
    <source>
        <dbReference type="EMBL" id="CAE0320978.1"/>
    </source>
</evidence>
<dbReference type="EMBL" id="HBIH01003604">
    <property type="protein sequence ID" value="CAE0320978.1"/>
    <property type="molecule type" value="Transcribed_RNA"/>
</dbReference>
<feature type="compositionally biased region" description="Polar residues" evidence="1">
    <location>
        <begin position="21"/>
        <end position="33"/>
    </location>
</feature>
<evidence type="ECO:0000256" key="1">
    <source>
        <dbReference type="SAM" id="MobiDB-lite"/>
    </source>
</evidence>
<feature type="region of interest" description="Disordered" evidence="1">
    <location>
        <begin position="1"/>
        <end position="49"/>
    </location>
</feature>
<accession>A0A7S3IDX0</accession>
<feature type="compositionally biased region" description="Polar residues" evidence="1">
    <location>
        <begin position="1"/>
        <end position="10"/>
    </location>
</feature>
<sequence length="157" mass="18269">MKSVDLQSKIVSKPSRDGSRMRNNMTTSLTTTKAGEKDDGSSAKKHESKAFKDLRKIVDECKRVKGNSYGELSEIMENLKIELGVEILKQKFQQKKTVQTADKIHHMSHNFPNILKTIYHEDKVRMKEQSEDEMAVLKAFEMRKVDTKYFQMLEKKR</sequence>
<protein>
    <submittedName>
        <fullName evidence="2">Uncharacterized protein</fullName>
    </submittedName>
</protein>
<proteinExistence type="predicted"/>
<gene>
    <name evidence="2" type="ORF">SINC0208_LOCUS1559</name>
</gene>
<feature type="compositionally biased region" description="Basic and acidic residues" evidence="1">
    <location>
        <begin position="34"/>
        <end position="49"/>
    </location>
</feature>
<organism evidence="2">
    <name type="scientific">Strombidium inclinatum</name>
    <dbReference type="NCBI Taxonomy" id="197538"/>
    <lineage>
        <taxon>Eukaryota</taxon>
        <taxon>Sar</taxon>
        <taxon>Alveolata</taxon>
        <taxon>Ciliophora</taxon>
        <taxon>Intramacronucleata</taxon>
        <taxon>Spirotrichea</taxon>
        <taxon>Oligotrichia</taxon>
        <taxon>Strombidiidae</taxon>
        <taxon>Strombidium</taxon>
    </lineage>
</organism>